<feature type="transmembrane region" description="Helical" evidence="1">
    <location>
        <begin position="81"/>
        <end position="100"/>
    </location>
</feature>
<feature type="transmembrane region" description="Helical" evidence="1">
    <location>
        <begin position="162"/>
        <end position="180"/>
    </location>
</feature>
<feature type="transmembrane region" description="Helical" evidence="1">
    <location>
        <begin position="225"/>
        <end position="246"/>
    </location>
</feature>
<feature type="transmembrane region" description="Helical" evidence="1">
    <location>
        <begin position="266"/>
        <end position="284"/>
    </location>
</feature>
<sequence>MTARNITIDFWRGFVLVFIFINHIPGNLIEHLSPRNFGFSDSAEAFVFIAGLSVAFVYYPKIPQGDVFGVVKRCLRRSFQLYRMHLLLTAAAIALFSIGYELSDDIGLIEADGRDAVFGNTAKGITGILLLGHQLGYFNILPLYIALMLWAPVALVLARIHVFFALAVSCGIYILAHTGVLELKSWPEPGTWFFNPFAWQLLFTIGIAAGILFAKRRLPHERSLVLGAAILVIASFLIMTECFGLVPDLREMVFEHLDLGKQDLGIFRLVHFLALAYLLVQLRVGEALESTFIGPELIRLGRNGLAIFGVGSLLSALGQVIMTLTAVKSSASPQMIGMVFTVLGVFGLLALARYLEWNKLNPAGSQKGQAKGLGLPFTSTGQ</sequence>
<evidence type="ECO:0000313" key="2">
    <source>
        <dbReference type="EMBL" id="MBF9233302.1"/>
    </source>
</evidence>
<feature type="transmembrane region" description="Helical" evidence="1">
    <location>
        <begin position="45"/>
        <end position="60"/>
    </location>
</feature>
<dbReference type="InterPro" id="IPR014550">
    <property type="entry name" value="UCP028704_OpgC"/>
</dbReference>
<dbReference type="RefSeq" id="WP_196271258.1">
    <property type="nucleotide sequence ID" value="NZ_JADQDO010000002.1"/>
</dbReference>
<dbReference type="Proteomes" id="UP000599312">
    <property type="component" value="Unassembled WGS sequence"/>
</dbReference>
<keyword evidence="1" id="KW-0472">Membrane</keyword>
<name>A0A931FPB8_9HYPH</name>
<dbReference type="PANTHER" id="PTHR38592:SF3">
    <property type="entry name" value="BLL4819 PROTEIN"/>
    <property type="match status" value="1"/>
</dbReference>
<feature type="transmembrane region" description="Helical" evidence="1">
    <location>
        <begin position="137"/>
        <end position="157"/>
    </location>
</feature>
<organism evidence="2 3">
    <name type="scientific">Microvirga alba</name>
    <dbReference type="NCBI Taxonomy" id="2791025"/>
    <lineage>
        <taxon>Bacteria</taxon>
        <taxon>Pseudomonadati</taxon>
        <taxon>Pseudomonadota</taxon>
        <taxon>Alphaproteobacteria</taxon>
        <taxon>Hyphomicrobiales</taxon>
        <taxon>Methylobacteriaceae</taxon>
        <taxon>Microvirga</taxon>
    </lineage>
</organism>
<dbReference type="Pfam" id="PF10129">
    <property type="entry name" value="OpgC_C"/>
    <property type="match status" value="1"/>
</dbReference>
<reference evidence="2" key="1">
    <citation type="submission" date="2020-11" db="EMBL/GenBank/DDBJ databases">
        <authorList>
            <person name="Kim M.K."/>
        </authorList>
    </citation>
    <scope>NUCLEOTIDE SEQUENCE</scope>
    <source>
        <strain evidence="2">BT350</strain>
    </source>
</reference>
<protein>
    <submittedName>
        <fullName evidence="2">OpgC domain-containing protein</fullName>
    </submittedName>
</protein>
<gene>
    <name evidence="2" type="ORF">I2H38_07890</name>
</gene>
<dbReference type="AlphaFoldDB" id="A0A931FPB8"/>
<feature type="transmembrane region" description="Helical" evidence="1">
    <location>
        <begin position="7"/>
        <end position="25"/>
    </location>
</feature>
<evidence type="ECO:0000313" key="3">
    <source>
        <dbReference type="Proteomes" id="UP000599312"/>
    </source>
</evidence>
<keyword evidence="1" id="KW-0812">Transmembrane</keyword>
<feature type="transmembrane region" description="Helical" evidence="1">
    <location>
        <begin position="305"/>
        <end position="327"/>
    </location>
</feature>
<dbReference type="EMBL" id="JADQDO010000002">
    <property type="protein sequence ID" value="MBF9233302.1"/>
    <property type="molecule type" value="Genomic_DNA"/>
</dbReference>
<keyword evidence="3" id="KW-1185">Reference proteome</keyword>
<dbReference type="PANTHER" id="PTHR38592">
    <property type="entry name" value="BLL4819 PROTEIN"/>
    <property type="match status" value="1"/>
</dbReference>
<proteinExistence type="predicted"/>
<comment type="caution">
    <text evidence="2">The sequence shown here is derived from an EMBL/GenBank/DDBJ whole genome shotgun (WGS) entry which is preliminary data.</text>
</comment>
<keyword evidence="1" id="KW-1133">Transmembrane helix</keyword>
<evidence type="ECO:0000256" key="1">
    <source>
        <dbReference type="SAM" id="Phobius"/>
    </source>
</evidence>
<accession>A0A931FPB8</accession>
<feature type="transmembrane region" description="Helical" evidence="1">
    <location>
        <begin position="192"/>
        <end position="213"/>
    </location>
</feature>
<dbReference type="PIRSF" id="PIRSF028704">
    <property type="entry name" value="UPC028704"/>
    <property type="match status" value="1"/>
</dbReference>
<feature type="transmembrane region" description="Helical" evidence="1">
    <location>
        <begin position="333"/>
        <end position="352"/>
    </location>
</feature>